<dbReference type="SUPFAM" id="SSF53756">
    <property type="entry name" value="UDP-Glycosyltransferase/glycogen phosphorylase"/>
    <property type="match status" value="1"/>
</dbReference>
<dbReference type="AlphaFoldDB" id="A0A919CN93"/>
<gene>
    <name evidence="3" type="ORF">GCM10017083_03500</name>
</gene>
<organism evidence="3 4">
    <name type="scientific">Thalassobaculum fulvum</name>
    <dbReference type="NCBI Taxonomy" id="1633335"/>
    <lineage>
        <taxon>Bacteria</taxon>
        <taxon>Pseudomonadati</taxon>
        <taxon>Pseudomonadota</taxon>
        <taxon>Alphaproteobacteria</taxon>
        <taxon>Rhodospirillales</taxon>
        <taxon>Thalassobaculaceae</taxon>
        <taxon>Thalassobaculum</taxon>
    </lineage>
</organism>
<dbReference type="Gene3D" id="3.40.50.2000">
    <property type="entry name" value="Glycogen Phosphorylase B"/>
    <property type="match status" value="2"/>
</dbReference>
<feature type="domain" description="Glycosyl transferase family 1" evidence="2">
    <location>
        <begin position="194"/>
        <end position="346"/>
    </location>
</feature>
<evidence type="ECO:0000256" key="1">
    <source>
        <dbReference type="ARBA" id="ARBA00022679"/>
    </source>
</evidence>
<evidence type="ECO:0000313" key="3">
    <source>
        <dbReference type="EMBL" id="GHD40331.1"/>
    </source>
</evidence>
<dbReference type="RefSeq" id="WP_189987185.1">
    <property type="nucleotide sequence ID" value="NZ_BMZS01000001.1"/>
</dbReference>
<reference evidence="3" key="1">
    <citation type="journal article" date="2014" name="Int. J. Syst. Evol. Microbiol.">
        <title>Complete genome sequence of Corynebacterium casei LMG S-19264T (=DSM 44701T), isolated from a smear-ripened cheese.</title>
        <authorList>
            <consortium name="US DOE Joint Genome Institute (JGI-PGF)"/>
            <person name="Walter F."/>
            <person name="Albersmeier A."/>
            <person name="Kalinowski J."/>
            <person name="Ruckert C."/>
        </authorList>
    </citation>
    <scope>NUCLEOTIDE SEQUENCE</scope>
    <source>
        <strain evidence="3">KCTC 42651</strain>
    </source>
</reference>
<keyword evidence="1 3" id="KW-0808">Transferase</keyword>
<dbReference type="Pfam" id="PF00534">
    <property type="entry name" value="Glycos_transf_1"/>
    <property type="match status" value="1"/>
</dbReference>
<name>A0A919CN93_9PROT</name>
<dbReference type="PANTHER" id="PTHR46401:SF2">
    <property type="entry name" value="GLYCOSYLTRANSFERASE WBBK-RELATED"/>
    <property type="match status" value="1"/>
</dbReference>
<dbReference type="Proteomes" id="UP000630353">
    <property type="component" value="Unassembled WGS sequence"/>
</dbReference>
<dbReference type="InterPro" id="IPR001296">
    <property type="entry name" value="Glyco_trans_1"/>
</dbReference>
<accession>A0A919CN93</accession>
<protein>
    <submittedName>
        <fullName evidence="3">Glycosyl transferase family 1</fullName>
    </submittedName>
</protein>
<evidence type="ECO:0000259" key="2">
    <source>
        <dbReference type="Pfam" id="PF00534"/>
    </source>
</evidence>
<dbReference type="CDD" id="cd03809">
    <property type="entry name" value="GT4_MtfB-like"/>
    <property type="match status" value="1"/>
</dbReference>
<dbReference type="EMBL" id="BMZS01000001">
    <property type="protein sequence ID" value="GHD40331.1"/>
    <property type="molecule type" value="Genomic_DNA"/>
</dbReference>
<dbReference type="GO" id="GO:0009103">
    <property type="term" value="P:lipopolysaccharide biosynthetic process"/>
    <property type="evidence" value="ECO:0007669"/>
    <property type="project" value="TreeGrafter"/>
</dbReference>
<proteinExistence type="predicted"/>
<comment type="caution">
    <text evidence="3">The sequence shown here is derived from an EMBL/GenBank/DDBJ whole genome shotgun (WGS) entry which is preliminary data.</text>
</comment>
<reference evidence="3" key="2">
    <citation type="submission" date="2020-09" db="EMBL/GenBank/DDBJ databases">
        <authorList>
            <person name="Sun Q."/>
            <person name="Kim S."/>
        </authorList>
    </citation>
    <scope>NUCLEOTIDE SEQUENCE</scope>
    <source>
        <strain evidence="3">KCTC 42651</strain>
    </source>
</reference>
<dbReference type="PANTHER" id="PTHR46401">
    <property type="entry name" value="GLYCOSYLTRANSFERASE WBBK-RELATED"/>
    <property type="match status" value="1"/>
</dbReference>
<sequence length="375" mass="40443">MSDPHQPVFVNGRFLAQRQTGVQRAAAELVRALDGVLAGAGPAAPPVVVLAPPGAETDRVPLQRIEVRQVGRWSGYPWEQWDLPRAASGHLLINFGNVAPLLHRRNAILIHDASVFDRPDAYGWRFRAAMRAMLPLLARRAEALFTVSAFSAERLARHGIANRRGYTLLPAGTEHMARIRPDAGALARYRLEPGRYVLFLGSLHPNKNLAGALETIRRVGDPGLRLAVVGATDARVFTPDGRPVADPGDRARFLGAVDDAAMAALYAGALCLLFPSFYEGFGLPPLEAMALDCPVIASNRASIPEVCDHAAWLIDPTDCAGMAAAIDRLANDPGARARLIERGRQRVRHFTWRASAQRLAATLGIVGPPASPSSD</sequence>
<dbReference type="GO" id="GO:0016757">
    <property type="term" value="F:glycosyltransferase activity"/>
    <property type="evidence" value="ECO:0007669"/>
    <property type="project" value="InterPro"/>
</dbReference>
<evidence type="ECO:0000313" key="4">
    <source>
        <dbReference type="Proteomes" id="UP000630353"/>
    </source>
</evidence>
<keyword evidence="4" id="KW-1185">Reference proteome</keyword>